<dbReference type="PANTHER" id="PTHR48079:SF6">
    <property type="entry name" value="NAD(P)-BINDING DOMAIN-CONTAINING PROTEIN-RELATED"/>
    <property type="match status" value="1"/>
</dbReference>
<dbReference type="Pfam" id="PF01370">
    <property type="entry name" value="Epimerase"/>
    <property type="match status" value="1"/>
</dbReference>
<dbReference type="InterPro" id="IPR036291">
    <property type="entry name" value="NAD(P)-bd_dom_sf"/>
</dbReference>
<accession>A0ABY2BT22</accession>
<evidence type="ECO:0000313" key="3">
    <source>
        <dbReference type="Proteomes" id="UP000295818"/>
    </source>
</evidence>
<name>A0ABY2BT22_9ACTN</name>
<protein>
    <submittedName>
        <fullName evidence="2">Nucleoside-diphosphate-sugar epimerase</fullName>
    </submittedName>
</protein>
<dbReference type="SUPFAM" id="SSF51735">
    <property type="entry name" value="NAD(P)-binding Rossmann-fold domains"/>
    <property type="match status" value="1"/>
</dbReference>
<dbReference type="InterPro" id="IPR051783">
    <property type="entry name" value="NAD(P)-dependent_oxidoreduct"/>
</dbReference>
<organism evidence="2 3">
    <name type="scientific">Kribbella orskensis</name>
    <dbReference type="NCBI Taxonomy" id="2512216"/>
    <lineage>
        <taxon>Bacteria</taxon>
        <taxon>Bacillati</taxon>
        <taxon>Actinomycetota</taxon>
        <taxon>Actinomycetes</taxon>
        <taxon>Propionibacteriales</taxon>
        <taxon>Kribbellaceae</taxon>
        <taxon>Kribbella</taxon>
    </lineage>
</organism>
<proteinExistence type="predicted"/>
<comment type="caution">
    <text evidence="2">The sequence shown here is derived from an EMBL/GenBank/DDBJ whole genome shotgun (WGS) entry which is preliminary data.</text>
</comment>
<sequence>MKVLVAGATGGLGRSLVPKLIAAGHDVTGMVRSESSAAGLRAQGAEVVLADGLNAGAVKAAVAAAQPEVVVHQMTALKGGIDFKKFDESFALTNRLRTEGTDNLLAASQAAGVRRFVVQSYAGWNLEHGGSEIKSERIPLDPDPVPATSKTMAGLRHLESAVTGAEGIEGVALRYAGFYGPTGFIGKGGEVVKLIEQRKLPLVGDGSGVWSFIHYDDAADATVKAVESSATGIYQIADDDPAPASVWLPEFAKILGAKPPRHIPVWLARLAVGEVGVSAFTKIRGADNSLAKATFDWEPTYTSWRQGFRHGL</sequence>
<feature type="domain" description="NAD-dependent epimerase/dehydratase" evidence="1">
    <location>
        <begin position="3"/>
        <end position="236"/>
    </location>
</feature>
<dbReference type="RefSeq" id="WP_132187885.1">
    <property type="nucleotide sequence ID" value="NZ_SLWM01000002.1"/>
</dbReference>
<evidence type="ECO:0000259" key="1">
    <source>
        <dbReference type="Pfam" id="PF01370"/>
    </source>
</evidence>
<dbReference type="InterPro" id="IPR001509">
    <property type="entry name" value="Epimerase_deHydtase"/>
</dbReference>
<evidence type="ECO:0000313" key="2">
    <source>
        <dbReference type="EMBL" id="TCO29779.1"/>
    </source>
</evidence>
<dbReference type="EMBL" id="SLWM01000002">
    <property type="protein sequence ID" value="TCO29779.1"/>
    <property type="molecule type" value="Genomic_DNA"/>
</dbReference>
<gene>
    <name evidence="2" type="ORF">EV644_102499</name>
</gene>
<dbReference type="Proteomes" id="UP000295818">
    <property type="component" value="Unassembled WGS sequence"/>
</dbReference>
<dbReference type="Gene3D" id="3.40.50.720">
    <property type="entry name" value="NAD(P)-binding Rossmann-like Domain"/>
    <property type="match status" value="1"/>
</dbReference>
<dbReference type="PANTHER" id="PTHR48079">
    <property type="entry name" value="PROTEIN YEEZ"/>
    <property type="match status" value="1"/>
</dbReference>
<reference evidence="2 3" key="1">
    <citation type="journal article" date="2015" name="Stand. Genomic Sci.">
        <title>Genomic Encyclopedia of Bacterial and Archaeal Type Strains, Phase III: the genomes of soil and plant-associated and newly described type strains.</title>
        <authorList>
            <person name="Whitman W.B."/>
            <person name="Woyke T."/>
            <person name="Klenk H.P."/>
            <person name="Zhou Y."/>
            <person name="Lilburn T.G."/>
            <person name="Beck B.J."/>
            <person name="De Vos P."/>
            <person name="Vandamme P."/>
            <person name="Eisen J.A."/>
            <person name="Garrity G."/>
            <person name="Hugenholtz P."/>
            <person name="Kyrpides N.C."/>
        </authorList>
    </citation>
    <scope>NUCLEOTIDE SEQUENCE [LARGE SCALE GENOMIC DNA]</scope>
    <source>
        <strain evidence="2 3">VKM Ac-2538</strain>
    </source>
</reference>
<keyword evidence="3" id="KW-1185">Reference proteome</keyword>